<dbReference type="Pfam" id="PF00004">
    <property type="entry name" value="AAA"/>
    <property type="match status" value="1"/>
</dbReference>
<accession>A0AAE1H621</accession>
<feature type="region of interest" description="Disordered" evidence="1">
    <location>
        <begin position="624"/>
        <end position="645"/>
    </location>
</feature>
<reference evidence="3" key="2">
    <citation type="journal article" date="2023" name="BMC Genomics">
        <title>Pest status, molecular evolution, and epigenetic factors derived from the genome assembly of Frankliniella fusca, a thysanopteran phytovirus vector.</title>
        <authorList>
            <person name="Catto M.A."/>
            <person name="Labadie P.E."/>
            <person name="Jacobson A.L."/>
            <person name="Kennedy G.G."/>
            <person name="Srinivasan R."/>
            <person name="Hunt B.G."/>
        </authorList>
    </citation>
    <scope>NUCLEOTIDE SEQUENCE</scope>
    <source>
        <strain evidence="3">PL_HMW_Pooled</strain>
    </source>
</reference>
<feature type="region of interest" description="Disordered" evidence="1">
    <location>
        <begin position="1180"/>
        <end position="1204"/>
    </location>
</feature>
<reference evidence="3" key="1">
    <citation type="submission" date="2021-07" db="EMBL/GenBank/DDBJ databases">
        <authorList>
            <person name="Catto M.A."/>
            <person name="Jacobson A."/>
            <person name="Kennedy G."/>
            <person name="Labadie P."/>
            <person name="Hunt B.G."/>
            <person name="Srinivasan R."/>
        </authorList>
    </citation>
    <scope>NUCLEOTIDE SEQUENCE</scope>
    <source>
        <strain evidence="3">PL_HMW_Pooled</strain>
        <tissue evidence="3">Head</tissue>
    </source>
</reference>
<feature type="compositionally biased region" description="Basic and acidic residues" evidence="1">
    <location>
        <begin position="87"/>
        <end position="96"/>
    </location>
</feature>
<feature type="compositionally biased region" description="Acidic residues" evidence="1">
    <location>
        <begin position="627"/>
        <end position="636"/>
    </location>
</feature>
<feature type="compositionally biased region" description="Basic and acidic residues" evidence="1">
    <location>
        <begin position="651"/>
        <end position="661"/>
    </location>
</feature>
<dbReference type="GO" id="GO:0061860">
    <property type="term" value="F:DNA clamp unloader activity"/>
    <property type="evidence" value="ECO:0007669"/>
    <property type="project" value="TreeGrafter"/>
</dbReference>
<feature type="compositionally biased region" description="Acidic residues" evidence="1">
    <location>
        <begin position="1192"/>
        <end position="1202"/>
    </location>
</feature>
<feature type="compositionally biased region" description="Basic residues" evidence="1">
    <location>
        <begin position="584"/>
        <end position="597"/>
    </location>
</feature>
<feature type="compositionally biased region" description="Basic and acidic residues" evidence="1">
    <location>
        <begin position="527"/>
        <end position="542"/>
    </location>
</feature>
<dbReference type="GO" id="GO:0005524">
    <property type="term" value="F:ATP binding"/>
    <property type="evidence" value="ECO:0007669"/>
    <property type="project" value="InterPro"/>
</dbReference>
<feature type="compositionally biased region" description="Basic and acidic residues" evidence="1">
    <location>
        <begin position="373"/>
        <end position="383"/>
    </location>
</feature>
<dbReference type="GO" id="GO:0005634">
    <property type="term" value="C:nucleus"/>
    <property type="evidence" value="ECO:0007669"/>
    <property type="project" value="TreeGrafter"/>
</dbReference>
<evidence type="ECO:0000259" key="2">
    <source>
        <dbReference type="Pfam" id="PF00004"/>
    </source>
</evidence>
<feature type="region of interest" description="Disordered" evidence="1">
    <location>
        <begin position="1"/>
        <end position="37"/>
    </location>
</feature>
<feature type="region of interest" description="Disordered" evidence="1">
    <location>
        <begin position="55"/>
        <end position="96"/>
    </location>
</feature>
<feature type="compositionally biased region" description="Low complexity" evidence="1">
    <location>
        <begin position="405"/>
        <end position="417"/>
    </location>
</feature>
<sequence>MKSMIHDYFVQGPKGNKSDVVQSTMTPNKINGTQDLGETSKTIAEEIVLNGKVNEASKGKGSKTPLRKCKSVTGNGSVRGGRRAKKKVPDSTKHLLKEDNLEQQNVLNSAKTSDEVASPKSFPFKIRIKSKEQTDNDNFIEDFDLPQHAAILPDSDSKELKSPQGTMLKYLVQEHSSVSSKDSASLSKVKVNISDFFSPAKEENCATDKINGSCLKSDDEKEKPSLGVDKNVNVTPPITVKSVKKQAKKSLTISKNRKTIERTSPAQDDSSMRVVAMDHDVKSTSKGKLRSSRKSLTLPKNGVNPGHSKPEDSAQAQLEGKECNELTVSQNLTDAFKKIMAKANQVNQVDALQDSASKKRKRGLDDDPNVESKPMKSVREDSPVRTVRRCSKNNQISCDSDDDTSSANFKQSKNSSFKSVSLKGKETDIAAEGSVRVDESKRNSLMSYFSKVSKEEILSKEEKIEMKVKALIHSPPTTPSKKVKRRSVNSLPGGAASLCKKKPNLKNRLKESINAIEVIDLEDVKVSDSGNKKDRTSKENGEKQSSPTSLNPKDTTQNTTSDHKLVPSLLADISSEKLGASPRSNKKKTLSKGKLKRSTISRSSFSSGIIKTLDKDEESLATPLENFSEEESDNDEIFSSRQDKKRKIEKELEKKTAKADDFNSSSKRTSSPDIIFEKETVSDAKIAPLFTRKADSQARQLFLQSGVPEQVKRTIETQRSFEEQEVEIFPKESHVQQKTEKWFWSLPPVSIPLISIVEEIPLPSCKFSIRDFNGGYDILDEIDYIISASCKGPGMRTIFGLPTDVIRPILRIIKQDSKNMMVVNTFKALRKKYKEDDFLKAAALSALADVQKPKRKSSNRKSSNAKENTGLPVFRALLWTEKYKPSTASEIVGNHQSVQQLKRWLEAWRKASEDCGNLAKLSSKDDVKRKKKKKDLLDDDFLVSDNSSDGGNINLPPGVAVLYGPNGNGKTSTVYALAKDLGFKVLEVNASEKRNGKLVLSKLSEATQSHQVQQSKTAEQGFAALFGKKQNSVKSKKSNEALKISTEVEEEKGKKMSLILFEDVDIVFEDEDEGFLSAITNLVSTSKRPVILTTTDPDSPMISRFMNSSSLILHFSCPPNLMSSWLQIVSVVEGIYAAPDTIQDLVSLCKGDFRRALLQMQLWIMSGASNLLMPSLPSLHSRTKKNSKHDDNDDISETDEDGSIVCPPPIPANTDCIATLLGRNFDSKANEEKADKLLEVPYPLDLGLFWWNLPPILSFRQIQHAKLPEKCQEDRPVSGQRQMLDDSFIASFCTDDGSTTDCSNTNDDSDVTCSQATSVEESVELQDNRQAPCTDDLSSVKSNSYKQCCSPQEMKTFWSQMFVVSSIDVIAVSCHLQLNASCLEPISRFSHPVLKDSLSLVKEEVEGPNYVLNTTAEDICHWLAEQSLNNTRISLGLEKCDSSMAYNNCLPSQEEHRWRDAHSDTEQGALLAVPLCMRLERRAIASDYLPALRIFCRLERNRSTINTKRRNRFYHYLRSLGAVLSEQQLEILCCTMCDS</sequence>
<name>A0AAE1H621_9NEOP</name>
<feature type="compositionally biased region" description="Polar residues" evidence="1">
    <location>
        <begin position="19"/>
        <end position="37"/>
    </location>
</feature>
<keyword evidence="4" id="KW-1185">Reference proteome</keyword>
<gene>
    <name evidence="3" type="ORF">KUF71_005599</name>
</gene>
<evidence type="ECO:0000256" key="1">
    <source>
        <dbReference type="SAM" id="MobiDB-lite"/>
    </source>
</evidence>
<feature type="region of interest" description="Disordered" evidence="1">
    <location>
        <begin position="651"/>
        <end position="670"/>
    </location>
</feature>
<dbReference type="GO" id="GO:0016887">
    <property type="term" value="F:ATP hydrolysis activity"/>
    <property type="evidence" value="ECO:0007669"/>
    <property type="project" value="InterPro"/>
</dbReference>
<feature type="compositionally biased region" description="Polar residues" evidence="1">
    <location>
        <begin position="543"/>
        <end position="560"/>
    </location>
</feature>
<dbReference type="Proteomes" id="UP001219518">
    <property type="component" value="Unassembled WGS sequence"/>
</dbReference>
<dbReference type="Gene3D" id="3.40.50.300">
    <property type="entry name" value="P-loop containing nucleotide triphosphate hydrolases"/>
    <property type="match status" value="1"/>
</dbReference>
<dbReference type="EMBL" id="JAHWGI010000394">
    <property type="protein sequence ID" value="KAK3914911.1"/>
    <property type="molecule type" value="Genomic_DNA"/>
</dbReference>
<dbReference type="SUPFAM" id="SSF52540">
    <property type="entry name" value="P-loop containing nucleoside triphosphate hydrolases"/>
    <property type="match status" value="1"/>
</dbReference>
<dbReference type="PANTHER" id="PTHR23389">
    <property type="entry name" value="CHROMOSOME TRANSMISSION FIDELITY FACTOR 18"/>
    <property type="match status" value="1"/>
</dbReference>
<evidence type="ECO:0000313" key="4">
    <source>
        <dbReference type="Proteomes" id="UP001219518"/>
    </source>
</evidence>
<feature type="region of interest" description="Disordered" evidence="1">
    <location>
        <begin position="350"/>
        <end position="417"/>
    </location>
</feature>
<dbReference type="GO" id="GO:0003677">
    <property type="term" value="F:DNA binding"/>
    <property type="evidence" value="ECO:0007669"/>
    <property type="project" value="TreeGrafter"/>
</dbReference>
<evidence type="ECO:0000313" key="3">
    <source>
        <dbReference type="EMBL" id="KAK3914911.1"/>
    </source>
</evidence>
<feature type="region of interest" description="Disordered" evidence="1">
    <location>
        <begin position="210"/>
        <end position="318"/>
    </location>
</feature>
<organism evidence="3 4">
    <name type="scientific">Frankliniella fusca</name>
    <dbReference type="NCBI Taxonomy" id="407009"/>
    <lineage>
        <taxon>Eukaryota</taxon>
        <taxon>Metazoa</taxon>
        <taxon>Ecdysozoa</taxon>
        <taxon>Arthropoda</taxon>
        <taxon>Hexapoda</taxon>
        <taxon>Insecta</taxon>
        <taxon>Pterygota</taxon>
        <taxon>Neoptera</taxon>
        <taxon>Paraneoptera</taxon>
        <taxon>Thysanoptera</taxon>
        <taxon>Terebrantia</taxon>
        <taxon>Thripoidea</taxon>
        <taxon>Thripidae</taxon>
        <taxon>Frankliniella</taxon>
    </lineage>
</organism>
<feature type="region of interest" description="Disordered" evidence="1">
    <location>
        <begin position="527"/>
        <end position="597"/>
    </location>
</feature>
<feature type="domain" description="ATPase AAA-type core" evidence="2">
    <location>
        <begin position="961"/>
        <end position="1099"/>
    </location>
</feature>
<comment type="caution">
    <text evidence="3">The sequence shown here is derived from an EMBL/GenBank/DDBJ whole genome shotgun (WGS) entry which is preliminary data.</text>
</comment>
<dbReference type="InterPro" id="IPR027417">
    <property type="entry name" value="P-loop_NTPase"/>
</dbReference>
<dbReference type="PANTHER" id="PTHR23389:SF21">
    <property type="entry name" value="ATPASE FAMILY AAA DOMAIN-CONTAINING PROTEIN 5"/>
    <property type="match status" value="1"/>
</dbReference>
<dbReference type="InterPro" id="IPR003959">
    <property type="entry name" value="ATPase_AAA_core"/>
</dbReference>
<feature type="region of interest" description="Disordered" evidence="1">
    <location>
        <begin position="475"/>
        <end position="499"/>
    </location>
</feature>
<proteinExistence type="predicted"/>
<protein>
    <submittedName>
        <fullName evidence="3">ATPase family AAA domain-containing protein 5</fullName>
    </submittedName>
</protein>